<dbReference type="PROSITE" id="PS51355">
    <property type="entry name" value="GLUTATHIONE_PEROXID_3"/>
    <property type="match status" value="1"/>
</dbReference>
<proteinExistence type="inferred from homology"/>
<dbReference type="RefSeq" id="WP_323737659.1">
    <property type="nucleotide sequence ID" value="NZ_CP112932.1"/>
</dbReference>
<evidence type="ECO:0000256" key="1">
    <source>
        <dbReference type="ARBA" id="ARBA00006926"/>
    </source>
</evidence>
<evidence type="ECO:0000256" key="2">
    <source>
        <dbReference type="ARBA" id="ARBA00022559"/>
    </source>
</evidence>
<dbReference type="SUPFAM" id="SSF52833">
    <property type="entry name" value="Thioredoxin-like"/>
    <property type="match status" value="1"/>
</dbReference>
<dbReference type="Gene3D" id="3.40.30.10">
    <property type="entry name" value="Glutaredoxin"/>
    <property type="match status" value="1"/>
</dbReference>
<dbReference type="InterPro" id="IPR029759">
    <property type="entry name" value="GPX_AS"/>
</dbReference>
<reference evidence="5 6" key="1">
    <citation type="submission" date="2022-10" db="EMBL/GenBank/DDBJ databases">
        <title>Host association and intracellularity evolved multiple times independently in the Rickettsiales.</title>
        <authorList>
            <person name="Castelli M."/>
            <person name="Nardi T."/>
            <person name="Gammuto L."/>
            <person name="Bellinzona G."/>
            <person name="Sabaneyeva E."/>
            <person name="Potekhin A."/>
            <person name="Serra V."/>
            <person name="Petroni G."/>
            <person name="Sassera D."/>
        </authorList>
    </citation>
    <scope>NUCLEOTIDE SEQUENCE [LARGE SCALE GENOMIC DNA]</scope>
    <source>
        <strain evidence="5 6">Kr 154-4</strain>
    </source>
</reference>
<comment type="similarity">
    <text evidence="1 4">Belongs to the glutathione peroxidase family.</text>
</comment>
<keyword evidence="3 4" id="KW-0560">Oxidoreductase</keyword>
<name>A0ABZ0US11_9RICK</name>
<dbReference type="PANTHER" id="PTHR11592:SF78">
    <property type="entry name" value="GLUTATHIONE PEROXIDASE"/>
    <property type="match status" value="1"/>
</dbReference>
<dbReference type="InterPro" id="IPR036249">
    <property type="entry name" value="Thioredoxin-like_sf"/>
</dbReference>
<dbReference type="InterPro" id="IPR000889">
    <property type="entry name" value="Glutathione_peroxidase"/>
</dbReference>
<evidence type="ECO:0000256" key="3">
    <source>
        <dbReference type="ARBA" id="ARBA00023002"/>
    </source>
</evidence>
<dbReference type="Pfam" id="PF00255">
    <property type="entry name" value="GSHPx"/>
    <property type="match status" value="1"/>
</dbReference>
<protein>
    <recommendedName>
        <fullName evidence="4">Glutathione peroxidase</fullName>
    </recommendedName>
</protein>
<dbReference type="PRINTS" id="PR01011">
    <property type="entry name" value="GLUTPROXDASE"/>
</dbReference>
<dbReference type="EMBL" id="CP112932">
    <property type="protein sequence ID" value="WPY00828.1"/>
    <property type="molecule type" value="Genomic_DNA"/>
</dbReference>
<dbReference type="PIRSF" id="PIRSF000303">
    <property type="entry name" value="Glutathion_perox"/>
    <property type="match status" value="1"/>
</dbReference>
<keyword evidence="2 4" id="KW-0575">Peroxidase</keyword>
<gene>
    <name evidence="5" type="ORF">Trichorick_00716</name>
</gene>
<keyword evidence="6" id="KW-1185">Reference proteome</keyword>
<evidence type="ECO:0000313" key="5">
    <source>
        <dbReference type="EMBL" id="WPY00828.1"/>
    </source>
</evidence>
<sequence>MSITAYDFEFENISGVDKIRLDNYKNQPMLIVNTASLCGFTPQYANLEILWQKYKKLGLIVIAVPSNDFGHQEPGTNEVIAEFCKVNFNISFLITAKTKVIGHSAHPFFHWSRQRLGWLSGPKWNFYKYLVNKNGELVNWFAPFTSSTSQKLQNIIEVQLS</sequence>
<dbReference type="CDD" id="cd00340">
    <property type="entry name" value="GSH_Peroxidase"/>
    <property type="match status" value="1"/>
</dbReference>
<evidence type="ECO:0000256" key="4">
    <source>
        <dbReference type="RuleBase" id="RU000499"/>
    </source>
</evidence>
<accession>A0ABZ0US11</accession>
<dbReference type="GO" id="GO:0004601">
    <property type="term" value="F:peroxidase activity"/>
    <property type="evidence" value="ECO:0007669"/>
    <property type="project" value="UniProtKB-KW"/>
</dbReference>
<dbReference type="PANTHER" id="PTHR11592">
    <property type="entry name" value="GLUTATHIONE PEROXIDASE"/>
    <property type="match status" value="1"/>
</dbReference>
<dbReference type="Proteomes" id="UP001326613">
    <property type="component" value="Chromosome"/>
</dbReference>
<dbReference type="PROSITE" id="PS00460">
    <property type="entry name" value="GLUTATHIONE_PEROXID_1"/>
    <property type="match status" value="1"/>
</dbReference>
<organism evidence="5 6">
    <name type="scientific">Candidatus Trichorickettsia mobilis</name>
    <dbReference type="NCBI Taxonomy" id="1346319"/>
    <lineage>
        <taxon>Bacteria</taxon>
        <taxon>Pseudomonadati</taxon>
        <taxon>Pseudomonadota</taxon>
        <taxon>Alphaproteobacteria</taxon>
        <taxon>Rickettsiales</taxon>
        <taxon>Rickettsiaceae</taxon>
        <taxon>Rickettsieae</taxon>
        <taxon>Candidatus Trichorickettsia</taxon>
    </lineage>
</organism>
<evidence type="ECO:0000313" key="6">
    <source>
        <dbReference type="Proteomes" id="UP001326613"/>
    </source>
</evidence>